<reference evidence="2" key="1">
    <citation type="journal article" date="2020" name="Phytopathology">
        <title>Genome sequence of the chestnut blight fungus Cryphonectria parasitica EP155: A fundamental resource for an archetypical invasive plant pathogen.</title>
        <authorList>
            <person name="Crouch J.A."/>
            <person name="Dawe A."/>
            <person name="Aerts A."/>
            <person name="Barry K."/>
            <person name="Churchill A.C.L."/>
            <person name="Grimwood J."/>
            <person name="Hillman B."/>
            <person name="Milgroom M.G."/>
            <person name="Pangilinan J."/>
            <person name="Smith M."/>
            <person name="Salamov A."/>
            <person name="Schmutz J."/>
            <person name="Yadav J."/>
            <person name="Grigoriev I.V."/>
            <person name="Nuss D."/>
        </authorList>
    </citation>
    <scope>NUCLEOTIDE SEQUENCE</scope>
    <source>
        <strain evidence="2">EP155</strain>
    </source>
</reference>
<evidence type="ECO:0000313" key="3">
    <source>
        <dbReference type="Proteomes" id="UP000803844"/>
    </source>
</evidence>
<evidence type="ECO:0000313" key="2">
    <source>
        <dbReference type="EMBL" id="KAF3762495.1"/>
    </source>
</evidence>
<comment type="caution">
    <text evidence="2">The sequence shown here is derived from an EMBL/GenBank/DDBJ whole genome shotgun (WGS) entry which is preliminary data.</text>
</comment>
<dbReference type="PANTHER" id="PTHR36142">
    <property type="entry name" value="METALLO-HYDROLASE/OXIDOREDUCTASE SUPERFAMILY PROTEIN"/>
    <property type="match status" value="1"/>
</dbReference>
<dbReference type="OrthoDB" id="332863at2759"/>
<dbReference type="Gene3D" id="3.60.15.10">
    <property type="entry name" value="Ribonuclease Z/Hydroxyacylglutathione hydrolase-like"/>
    <property type="match status" value="1"/>
</dbReference>
<dbReference type="GeneID" id="63842674"/>
<keyword evidence="3" id="KW-1185">Reference proteome</keyword>
<proteinExistence type="predicted"/>
<accession>A0A9P4XXQ5</accession>
<protein>
    <submittedName>
        <fullName evidence="2">Uncharacterized protein</fullName>
    </submittedName>
</protein>
<organism evidence="2 3">
    <name type="scientific">Cryphonectria parasitica (strain ATCC 38755 / EP155)</name>
    <dbReference type="NCBI Taxonomy" id="660469"/>
    <lineage>
        <taxon>Eukaryota</taxon>
        <taxon>Fungi</taxon>
        <taxon>Dikarya</taxon>
        <taxon>Ascomycota</taxon>
        <taxon>Pezizomycotina</taxon>
        <taxon>Sordariomycetes</taxon>
        <taxon>Sordariomycetidae</taxon>
        <taxon>Diaporthales</taxon>
        <taxon>Cryphonectriaceae</taxon>
        <taxon>Cryphonectria-Endothia species complex</taxon>
        <taxon>Cryphonectria</taxon>
    </lineage>
</organism>
<dbReference type="AlphaFoldDB" id="A0A9P4XXQ5"/>
<evidence type="ECO:0000256" key="1">
    <source>
        <dbReference type="SAM" id="MobiDB-lite"/>
    </source>
</evidence>
<feature type="compositionally biased region" description="Acidic residues" evidence="1">
    <location>
        <begin position="366"/>
        <end position="379"/>
    </location>
</feature>
<sequence length="489" mass="53292">MALSLRRLDTDAFFLLTFSPIVASTTPSVDPRSYHILLDPWIAGPSRSSHFKISLTHQPAQDYISSLAQLPVPDLIIFSQARPDAYNEAAVCQIPADTKTLILAEPSAAKVIRGWKHFDRRNVLALKRWGDRHDWRETVTRIPLPPMVSGGRPGEVTVAYIPQARDLTGSRATVGITFRPPPMFSSGRMPGALKASYVSAAAPPLPAMPKSHRSYSTLPRVCVDPASAYLAQSLTTTDTKQEQLGEHLASWPTLRPARSTSALTTALGKPASPSVPSYSIPPSSQRTLSLLFSPRGIPFAGHLSSYATTHLVSEAALPLTVLLQRRDHVVNSWWLGRKALAGMASGEEIAMRLGARCRVSCHDETAEAEEEQEEEEEEETRGKGLSKGWLRSISPSAGEGPSVQHQVVHLASGEDVVVTSEGVWDMDGKRRAYAYEESFGTDVRRGMETQAGDKDTRLSPLALDEFLTSPLEDREMSILLAGGSIKNAN</sequence>
<name>A0A9P4XXQ5_CRYP1</name>
<feature type="region of interest" description="Disordered" evidence="1">
    <location>
        <begin position="364"/>
        <end position="388"/>
    </location>
</feature>
<dbReference type="EMBL" id="MU032350">
    <property type="protein sequence ID" value="KAF3762495.1"/>
    <property type="molecule type" value="Genomic_DNA"/>
</dbReference>
<dbReference type="InterPro" id="IPR036866">
    <property type="entry name" value="RibonucZ/Hydroxyglut_hydro"/>
</dbReference>
<dbReference type="RefSeq" id="XP_040773474.1">
    <property type="nucleotide sequence ID" value="XM_040925545.1"/>
</dbReference>
<gene>
    <name evidence="2" type="ORF">M406DRAFT_72495</name>
</gene>
<dbReference type="PANTHER" id="PTHR36142:SF5">
    <property type="entry name" value="METALLO-BETA-LACTAMASE DOMAIN-CONTAINING PROTEIN"/>
    <property type="match status" value="1"/>
</dbReference>
<dbReference type="Proteomes" id="UP000803844">
    <property type="component" value="Unassembled WGS sequence"/>
</dbReference>